<proteinExistence type="predicted"/>
<evidence type="ECO:0000313" key="1">
    <source>
        <dbReference type="EMBL" id="KIM42756.1"/>
    </source>
</evidence>
<evidence type="ECO:0000313" key="2">
    <source>
        <dbReference type="Proteomes" id="UP000053424"/>
    </source>
</evidence>
<dbReference type="HOGENOM" id="CLU_2812643_0_0_1"/>
<dbReference type="EMBL" id="KN831777">
    <property type="protein sequence ID" value="KIM42756.1"/>
    <property type="molecule type" value="Genomic_DNA"/>
</dbReference>
<reference evidence="1 2" key="1">
    <citation type="submission" date="2014-04" db="EMBL/GenBank/DDBJ databases">
        <authorList>
            <consortium name="DOE Joint Genome Institute"/>
            <person name="Kuo A."/>
            <person name="Gay G."/>
            <person name="Dore J."/>
            <person name="Kohler A."/>
            <person name="Nagy L.G."/>
            <person name="Floudas D."/>
            <person name="Copeland A."/>
            <person name="Barry K.W."/>
            <person name="Cichocki N."/>
            <person name="Veneault-Fourrey C."/>
            <person name="LaButti K."/>
            <person name="Lindquist E.A."/>
            <person name="Lipzen A."/>
            <person name="Lundell T."/>
            <person name="Morin E."/>
            <person name="Murat C."/>
            <person name="Sun H."/>
            <person name="Tunlid A."/>
            <person name="Henrissat B."/>
            <person name="Grigoriev I.V."/>
            <person name="Hibbett D.S."/>
            <person name="Martin F."/>
            <person name="Nordberg H.P."/>
            <person name="Cantor M.N."/>
            <person name="Hua S.X."/>
        </authorList>
    </citation>
    <scope>NUCLEOTIDE SEQUENCE [LARGE SCALE GENOMIC DNA]</scope>
    <source>
        <strain evidence="2">h7</strain>
    </source>
</reference>
<name>A0A0C3CGL9_HEBCY</name>
<accession>A0A0C3CGL9</accession>
<reference evidence="2" key="2">
    <citation type="submission" date="2015-01" db="EMBL/GenBank/DDBJ databases">
        <title>Evolutionary Origins and Diversification of the Mycorrhizal Mutualists.</title>
        <authorList>
            <consortium name="DOE Joint Genome Institute"/>
            <consortium name="Mycorrhizal Genomics Consortium"/>
            <person name="Kohler A."/>
            <person name="Kuo A."/>
            <person name="Nagy L.G."/>
            <person name="Floudas D."/>
            <person name="Copeland A."/>
            <person name="Barry K.W."/>
            <person name="Cichocki N."/>
            <person name="Veneault-Fourrey C."/>
            <person name="LaButti K."/>
            <person name="Lindquist E.A."/>
            <person name="Lipzen A."/>
            <person name="Lundell T."/>
            <person name="Morin E."/>
            <person name="Murat C."/>
            <person name="Riley R."/>
            <person name="Ohm R."/>
            <person name="Sun H."/>
            <person name="Tunlid A."/>
            <person name="Henrissat B."/>
            <person name="Grigoriev I.V."/>
            <person name="Hibbett D.S."/>
            <person name="Martin F."/>
        </authorList>
    </citation>
    <scope>NUCLEOTIDE SEQUENCE [LARGE SCALE GENOMIC DNA]</scope>
    <source>
        <strain evidence="2">h7</strain>
    </source>
</reference>
<dbReference type="AlphaFoldDB" id="A0A0C3CGL9"/>
<protein>
    <submittedName>
        <fullName evidence="1">Uncharacterized protein</fullName>
    </submittedName>
</protein>
<gene>
    <name evidence="1" type="ORF">M413DRAFT_444427</name>
</gene>
<dbReference type="Proteomes" id="UP000053424">
    <property type="component" value="Unassembled WGS sequence"/>
</dbReference>
<sequence length="67" mass="7346">MSEKEQAIYFNLCQPHRSGIPSLSLALTLIPSCKRCQVNIGGGIARLQQPRALPCRMYAMCPTTPSP</sequence>
<keyword evidence="2" id="KW-1185">Reference proteome</keyword>
<organism evidence="1 2">
    <name type="scientific">Hebeloma cylindrosporum</name>
    <dbReference type="NCBI Taxonomy" id="76867"/>
    <lineage>
        <taxon>Eukaryota</taxon>
        <taxon>Fungi</taxon>
        <taxon>Dikarya</taxon>
        <taxon>Basidiomycota</taxon>
        <taxon>Agaricomycotina</taxon>
        <taxon>Agaricomycetes</taxon>
        <taxon>Agaricomycetidae</taxon>
        <taxon>Agaricales</taxon>
        <taxon>Agaricineae</taxon>
        <taxon>Hymenogastraceae</taxon>
        <taxon>Hebeloma</taxon>
    </lineage>
</organism>